<evidence type="ECO:0000256" key="4">
    <source>
        <dbReference type="PROSITE-ProRule" id="PRU01161"/>
    </source>
</evidence>
<dbReference type="Proteomes" id="UP000063699">
    <property type="component" value="Chromosome"/>
</dbReference>
<dbReference type="Gene3D" id="3.40.1090.10">
    <property type="entry name" value="Cytosolic phospholipase A2 catalytic domain"/>
    <property type="match status" value="2"/>
</dbReference>
<evidence type="ECO:0000313" key="7">
    <source>
        <dbReference type="EMBL" id="ALG06007.1"/>
    </source>
</evidence>
<dbReference type="CDD" id="cd07208">
    <property type="entry name" value="Pat_hypo_Ecoli_yjju_like"/>
    <property type="match status" value="1"/>
</dbReference>
<keyword evidence="2 4" id="KW-0442">Lipid degradation</keyword>
<proteinExistence type="predicted"/>
<dbReference type="OrthoDB" id="4080114at2"/>
<accession>A0A0N7F2J5</accession>
<feature type="active site" description="Nucleophile" evidence="4">
    <location>
        <position position="64"/>
    </location>
</feature>
<keyword evidence="3 4" id="KW-0443">Lipid metabolism</keyword>
<dbReference type="AlphaFoldDB" id="A0A0N7F2J5"/>
<feature type="active site" description="Proton acceptor" evidence="4">
    <location>
        <position position="187"/>
    </location>
</feature>
<dbReference type="GO" id="GO:0016787">
    <property type="term" value="F:hydrolase activity"/>
    <property type="evidence" value="ECO:0007669"/>
    <property type="project" value="UniProtKB-UniRule"/>
</dbReference>
<evidence type="ECO:0000256" key="2">
    <source>
        <dbReference type="ARBA" id="ARBA00022963"/>
    </source>
</evidence>
<dbReference type="EMBL" id="CP012752">
    <property type="protein sequence ID" value="ALG06007.1"/>
    <property type="molecule type" value="Genomic_DNA"/>
</dbReference>
<evidence type="ECO:0000256" key="3">
    <source>
        <dbReference type="ARBA" id="ARBA00023098"/>
    </source>
</evidence>
<keyword evidence="1 4" id="KW-0378">Hydrolase</keyword>
<feature type="short sequence motif" description="DGA/G" evidence="4">
    <location>
        <begin position="187"/>
        <end position="189"/>
    </location>
</feature>
<keyword evidence="8" id="KW-1185">Reference proteome</keyword>
<feature type="region of interest" description="Disordered" evidence="5">
    <location>
        <begin position="1"/>
        <end position="21"/>
    </location>
</feature>
<feature type="short sequence motif" description="GXSXG" evidence="4">
    <location>
        <begin position="62"/>
        <end position="66"/>
    </location>
</feature>
<evidence type="ECO:0000256" key="1">
    <source>
        <dbReference type="ARBA" id="ARBA00022801"/>
    </source>
</evidence>
<dbReference type="Pfam" id="PF01734">
    <property type="entry name" value="Patatin"/>
    <property type="match status" value="1"/>
</dbReference>
<feature type="domain" description="PNPLA" evidence="6">
    <location>
        <begin position="29"/>
        <end position="200"/>
    </location>
</feature>
<organism evidence="7 8">
    <name type="scientific">Kibdelosporangium phytohabitans</name>
    <dbReference type="NCBI Taxonomy" id="860235"/>
    <lineage>
        <taxon>Bacteria</taxon>
        <taxon>Bacillati</taxon>
        <taxon>Actinomycetota</taxon>
        <taxon>Actinomycetes</taxon>
        <taxon>Pseudonocardiales</taxon>
        <taxon>Pseudonocardiaceae</taxon>
        <taxon>Kibdelosporangium</taxon>
    </lineage>
</organism>
<dbReference type="InterPro" id="IPR037483">
    <property type="entry name" value="YjjU-like"/>
</dbReference>
<evidence type="ECO:0000313" key="8">
    <source>
        <dbReference type="Proteomes" id="UP000063699"/>
    </source>
</evidence>
<dbReference type="PROSITE" id="PS51635">
    <property type="entry name" value="PNPLA"/>
    <property type="match status" value="1"/>
</dbReference>
<dbReference type="PANTHER" id="PTHR14226">
    <property type="entry name" value="NEUROPATHY TARGET ESTERASE/SWISS CHEESE D.MELANOGASTER"/>
    <property type="match status" value="1"/>
</dbReference>
<evidence type="ECO:0000256" key="5">
    <source>
        <dbReference type="SAM" id="MobiDB-lite"/>
    </source>
</evidence>
<dbReference type="InterPro" id="IPR050301">
    <property type="entry name" value="NTE"/>
</dbReference>
<dbReference type="KEGG" id="kphy:AOZ06_02905"/>
<dbReference type="SUPFAM" id="SSF52151">
    <property type="entry name" value="FabD/lysophospholipase-like"/>
    <property type="match status" value="1"/>
</dbReference>
<sequence length="300" mass="33174">MHPVMRLVSRRHAEGSRPGFRTDGHRIALAIEGGSSRGTYSSGMVMALEELGLTRCFDAVYGSSAGALNGAWLLSGRALTGMRGWWDPEIMREVINPWRFLRGRPVVDTRYLVDTVYQELTPMDFPAILANPVSYHPMATDAETGEPVDLRPYIRKVDDLKTALRATTCMPVLAGKPVFLAGRRFVDGGVAEPLPFRTALANGATHVLVLRTRRATERPAKPRRMHSMVVPRALPGLRSVWVQQYPRDMADEQLLTELPTVMSIRPPTDAPNVSALERDTVLLRKAVMMGRQAVHAALAS</sequence>
<dbReference type="GO" id="GO:0016042">
    <property type="term" value="P:lipid catabolic process"/>
    <property type="evidence" value="ECO:0007669"/>
    <property type="project" value="UniProtKB-UniRule"/>
</dbReference>
<reference evidence="7 8" key="1">
    <citation type="submission" date="2015-07" db="EMBL/GenBank/DDBJ databases">
        <title>Genome sequencing of Kibdelosporangium phytohabitans.</title>
        <authorList>
            <person name="Qin S."/>
            <person name="Xing K."/>
        </authorList>
    </citation>
    <scope>NUCLEOTIDE SEQUENCE [LARGE SCALE GENOMIC DNA]</scope>
    <source>
        <strain evidence="7 8">KLBMP1111</strain>
    </source>
</reference>
<dbReference type="STRING" id="860235.AOZ06_02905"/>
<gene>
    <name evidence="7" type="ORF">AOZ06_02905</name>
</gene>
<dbReference type="InterPro" id="IPR016035">
    <property type="entry name" value="Acyl_Trfase/lysoPLipase"/>
</dbReference>
<comment type="caution">
    <text evidence="4">Lacks conserved residue(s) required for the propagation of feature annotation.</text>
</comment>
<dbReference type="InterPro" id="IPR002641">
    <property type="entry name" value="PNPLA_dom"/>
</dbReference>
<dbReference type="PANTHER" id="PTHR14226:SF64">
    <property type="entry name" value="PNPLA DOMAIN-CONTAINING PROTEIN"/>
    <property type="match status" value="1"/>
</dbReference>
<feature type="compositionally biased region" description="Basic and acidic residues" evidence="5">
    <location>
        <begin position="11"/>
        <end position="21"/>
    </location>
</feature>
<name>A0A0N7F2J5_9PSEU</name>
<protein>
    <submittedName>
        <fullName evidence="7">Patatin</fullName>
    </submittedName>
</protein>
<evidence type="ECO:0000259" key="6">
    <source>
        <dbReference type="PROSITE" id="PS51635"/>
    </source>
</evidence>